<sequence>MSNLTKLEFVALDITGNNYLSWVLDAKIHLDAKGLGETIKEGNEEITQDKAKAMIFLRHHLHEGLKTEYLTVKDPQILWANLKERYDHQKTVILPKACYELLNLRLQDFKSVSDYNSAMFRITSQLNLCGEKITDAEMLEKTYSTFHANNVVLQTQYREKGFQKYSKLISCLLVVEQNNELLMKNHELRPTGSVLFPEANVSLHNGKELKETHHANSSVRSRGCGRGCGRKHRYGYGRGGRFKNSHSYQKWDRKNGNREEKKKGENVTNVCYRCGGKGHWSRVCRTQKHLVDVYQQSIKQKGKKVETNIVYKDGEGDFDDGNATHLEVADFLSTPEGNY</sequence>
<evidence type="ECO:0000256" key="2">
    <source>
        <dbReference type="SAM" id="MobiDB-lite"/>
    </source>
</evidence>
<dbReference type="PROSITE" id="PS50158">
    <property type="entry name" value="ZF_CCHC"/>
    <property type="match status" value="1"/>
</dbReference>
<dbReference type="InterPro" id="IPR036875">
    <property type="entry name" value="Znf_CCHC_sf"/>
</dbReference>
<dbReference type="Proteomes" id="UP001358586">
    <property type="component" value="Chromosome 6"/>
</dbReference>
<protein>
    <recommendedName>
        <fullName evidence="3">CCHC-type domain-containing protein</fullName>
    </recommendedName>
</protein>
<comment type="caution">
    <text evidence="4">The sequence shown here is derived from an EMBL/GenBank/DDBJ whole genome shotgun (WGS) entry which is preliminary data.</text>
</comment>
<keyword evidence="1" id="KW-0479">Metal-binding</keyword>
<dbReference type="PANTHER" id="PTHR33325">
    <property type="entry name" value="ZINC FINGER, CCHC-TYPE-RELATED"/>
    <property type="match status" value="1"/>
</dbReference>
<dbReference type="Pfam" id="PF00098">
    <property type="entry name" value="zf-CCHC"/>
    <property type="match status" value="1"/>
</dbReference>
<reference evidence="4 5" key="1">
    <citation type="submission" date="2023-03" db="EMBL/GenBank/DDBJ databases">
        <title>WGS of Gossypium arboreum.</title>
        <authorList>
            <person name="Yu D."/>
        </authorList>
    </citation>
    <scope>NUCLEOTIDE SEQUENCE [LARGE SCALE GENOMIC DNA]</scope>
    <source>
        <tissue evidence="4">Leaf</tissue>
    </source>
</reference>
<gene>
    <name evidence="4" type="ORF">PVK06_020138</name>
</gene>
<organism evidence="4 5">
    <name type="scientific">Gossypium arboreum</name>
    <name type="common">Tree cotton</name>
    <name type="synonym">Gossypium nanking</name>
    <dbReference type="NCBI Taxonomy" id="29729"/>
    <lineage>
        <taxon>Eukaryota</taxon>
        <taxon>Viridiplantae</taxon>
        <taxon>Streptophyta</taxon>
        <taxon>Embryophyta</taxon>
        <taxon>Tracheophyta</taxon>
        <taxon>Spermatophyta</taxon>
        <taxon>Magnoliopsida</taxon>
        <taxon>eudicotyledons</taxon>
        <taxon>Gunneridae</taxon>
        <taxon>Pentapetalae</taxon>
        <taxon>rosids</taxon>
        <taxon>malvids</taxon>
        <taxon>Malvales</taxon>
        <taxon>Malvaceae</taxon>
        <taxon>Malvoideae</taxon>
        <taxon>Gossypium</taxon>
    </lineage>
</organism>
<keyword evidence="5" id="KW-1185">Reference proteome</keyword>
<evidence type="ECO:0000313" key="4">
    <source>
        <dbReference type="EMBL" id="KAK5825318.1"/>
    </source>
</evidence>
<keyword evidence="1" id="KW-0863">Zinc-finger</keyword>
<proteinExistence type="predicted"/>
<evidence type="ECO:0000313" key="5">
    <source>
        <dbReference type="Proteomes" id="UP001358586"/>
    </source>
</evidence>
<dbReference type="SUPFAM" id="SSF57756">
    <property type="entry name" value="Retrovirus zinc finger-like domains"/>
    <property type="match status" value="1"/>
</dbReference>
<keyword evidence="1" id="KW-0862">Zinc</keyword>
<dbReference type="InterPro" id="IPR001878">
    <property type="entry name" value="Znf_CCHC"/>
</dbReference>
<dbReference type="PANTHER" id="PTHR33325:SF11">
    <property type="entry name" value="COLD SHOCK DOMAIN-CONTAINING PROTEIN 4-LIKE"/>
    <property type="match status" value="1"/>
</dbReference>
<dbReference type="Gene3D" id="4.10.60.10">
    <property type="entry name" value="Zinc finger, CCHC-type"/>
    <property type="match status" value="1"/>
</dbReference>
<dbReference type="SMART" id="SM00343">
    <property type="entry name" value="ZnF_C2HC"/>
    <property type="match status" value="1"/>
</dbReference>
<evidence type="ECO:0000259" key="3">
    <source>
        <dbReference type="PROSITE" id="PS50158"/>
    </source>
</evidence>
<dbReference type="EMBL" id="JARKNE010000006">
    <property type="protein sequence ID" value="KAK5825318.1"/>
    <property type="molecule type" value="Genomic_DNA"/>
</dbReference>
<name>A0ABR0PLS7_GOSAR</name>
<feature type="compositionally biased region" description="Basic and acidic residues" evidence="2">
    <location>
        <begin position="249"/>
        <end position="262"/>
    </location>
</feature>
<accession>A0ABR0PLS7</accession>
<evidence type="ECO:0000256" key="1">
    <source>
        <dbReference type="PROSITE-ProRule" id="PRU00047"/>
    </source>
</evidence>
<feature type="region of interest" description="Disordered" evidence="2">
    <location>
        <begin position="239"/>
        <end position="262"/>
    </location>
</feature>
<feature type="domain" description="CCHC-type" evidence="3">
    <location>
        <begin position="271"/>
        <end position="285"/>
    </location>
</feature>